<comment type="caution">
    <text evidence="1">The sequence shown here is derived from an EMBL/GenBank/DDBJ whole genome shotgun (WGS) entry which is preliminary data.</text>
</comment>
<organism evidence="1 2">
    <name type="scientific">Bacteroides xylanisolvens</name>
    <dbReference type="NCBI Taxonomy" id="371601"/>
    <lineage>
        <taxon>Bacteria</taxon>
        <taxon>Pseudomonadati</taxon>
        <taxon>Bacteroidota</taxon>
        <taxon>Bacteroidia</taxon>
        <taxon>Bacteroidales</taxon>
        <taxon>Bacteroidaceae</taxon>
        <taxon>Bacteroides</taxon>
    </lineage>
</organism>
<sequence>MPLLLCFFFPYFGGFSCLPKGYFLLSKSDGDQKAKSGAKNTLCTQRKIFRSNAMDDLVFEQSPALPLQNNIRSGKAGEKKSVT</sequence>
<evidence type="ECO:0000313" key="1">
    <source>
        <dbReference type="EMBL" id="MCA4705482.1"/>
    </source>
</evidence>
<accession>A0AAP2PU48</accession>
<proteinExistence type="predicted"/>
<dbReference type="RefSeq" id="WP_225450967.1">
    <property type="nucleotide sequence ID" value="NZ_CP183042.1"/>
</dbReference>
<evidence type="ECO:0000313" key="2">
    <source>
        <dbReference type="Proteomes" id="UP001198461"/>
    </source>
</evidence>
<reference evidence="1" key="1">
    <citation type="submission" date="2023-08" db="EMBL/GenBank/DDBJ databases">
        <title>Mucin Metabolism Genes Underlie the Key Renovations of Bacteroides xylanisolvens Genomes in Captive Great Apes.</title>
        <authorList>
            <person name="Nishida A.H."/>
        </authorList>
    </citation>
    <scope>NUCLEOTIDE SEQUENCE</scope>
    <source>
        <strain evidence="1">P13.H9</strain>
    </source>
</reference>
<gene>
    <name evidence="1" type="ORF">LD004_17920</name>
</gene>
<dbReference type="AlphaFoldDB" id="A0AAP2PU48"/>
<dbReference type="Proteomes" id="UP001198461">
    <property type="component" value="Unassembled WGS sequence"/>
</dbReference>
<dbReference type="EMBL" id="JAIWYE010000031">
    <property type="protein sequence ID" value="MCA4705482.1"/>
    <property type="molecule type" value="Genomic_DNA"/>
</dbReference>
<protein>
    <submittedName>
        <fullName evidence="1">Uncharacterized protein</fullName>
    </submittedName>
</protein>
<name>A0AAP2PU48_9BACE</name>